<reference evidence="2 3" key="1">
    <citation type="submission" date="2024-07" db="EMBL/GenBank/DDBJ databases">
        <title>Enhanced genomic and transcriptomic resources for Trichinella pseudospiralis and T. spiralis underpin the discovery of pronounced molecular differences between stages and species.</title>
        <authorList>
            <person name="Pasi K.K."/>
            <person name="La Rosa G."/>
            <person name="Gomez-Morales M.A."/>
            <person name="Tosini F."/>
            <person name="Sumanam S."/>
            <person name="Young N.D."/>
            <person name="Chang B.C."/>
            <person name="Robin G.B."/>
        </authorList>
    </citation>
    <scope>NUCLEOTIDE SEQUENCE [LARGE SCALE GENOMIC DNA]</scope>
    <source>
        <strain evidence="2">ISS534</strain>
    </source>
</reference>
<name>A0ABR3KYS6_TRISP</name>
<dbReference type="EMBL" id="JBEUSY010000120">
    <property type="protein sequence ID" value="KAL1245011.1"/>
    <property type="molecule type" value="Genomic_DNA"/>
</dbReference>
<proteinExistence type="inferred from homology"/>
<dbReference type="Proteomes" id="UP001558632">
    <property type="component" value="Unassembled WGS sequence"/>
</dbReference>
<dbReference type="PANTHER" id="PTHR12093">
    <property type="entry name" value="NCK-ASSOCIATED PROTEIN 1"/>
    <property type="match status" value="1"/>
</dbReference>
<organism evidence="2 3">
    <name type="scientific">Trichinella spiralis</name>
    <name type="common">Trichina worm</name>
    <dbReference type="NCBI Taxonomy" id="6334"/>
    <lineage>
        <taxon>Eukaryota</taxon>
        <taxon>Metazoa</taxon>
        <taxon>Ecdysozoa</taxon>
        <taxon>Nematoda</taxon>
        <taxon>Enoplea</taxon>
        <taxon>Dorylaimia</taxon>
        <taxon>Trichinellida</taxon>
        <taxon>Trichinellidae</taxon>
        <taxon>Trichinella</taxon>
    </lineage>
</organism>
<evidence type="ECO:0000313" key="3">
    <source>
        <dbReference type="Proteomes" id="UP001558632"/>
    </source>
</evidence>
<dbReference type="Pfam" id="PF09735">
    <property type="entry name" value="Nckap1"/>
    <property type="match status" value="1"/>
</dbReference>
<sequence length="80" mass="9179">MKEFLALASSCLLQMDEETDRDTLKNKDTAYIILEQIVEESPFLTNDILESCFPYILIRCAYRSCYQQAFVNSINNSVSA</sequence>
<dbReference type="PANTHER" id="PTHR12093:SF10">
    <property type="entry name" value="MEMBRANE-ASSOCIATED PROTEIN HEM"/>
    <property type="match status" value="1"/>
</dbReference>
<evidence type="ECO:0000256" key="1">
    <source>
        <dbReference type="ARBA" id="ARBA00037947"/>
    </source>
</evidence>
<gene>
    <name evidence="2" type="ORF">TSPI_07920</name>
</gene>
<accession>A0ABR3KYS6</accession>
<comment type="caution">
    <text evidence="2">The sequence shown here is derived from an EMBL/GenBank/DDBJ whole genome shotgun (WGS) entry which is preliminary data.</text>
</comment>
<protein>
    <submittedName>
        <fullName evidence="2">Nck-associated protein</fullName>
    </submittedName>
</protein>
<evidence type="ECO:0000313" key="2">
    <source>
        <dbReference type="EMBL" id="KAL1245011.1"/>
    </source>
</evidence>
<keyword evidence="3" id="KW-1185">Reference proteome</keyword>
<dbReference type="InterPro" id="IPR019137">
    <property type="entry name" value="Nck-associated_protein-1"/>
</dbReference>
<comment type="similarity">
    <text evidence="1">Belongs to the HEM-1/HEM-2 family.</text>
</comment>